<comment type="caution">
    <text evidence="1">The sequence shown here is derived from an EMBL/GenBank/DDBJ whole genome shotgun (WGS) entry which is preliminary data.</text>
</comment>
<dbReference type="Proteomes" id="UP000887013">
    <property type="component" value="Unassembled WGS sequence"/>
</dbReference>
<evidence type="ECO:0000313" key="1">
    <source>
        <dbReference type="EMBL" id="GFS42760.1"/>
    </source>
</evidence>
<proteinExistence type="predicted"/>
<evidence type="ECO:0000313" key="2">
    <source>
        <dbReference type="Proteomes" id="UP000887013"/>
    </source>
</evidence>
<name>A0A8X6MDM9_NEPPI</name>
<sequence length="121" mass="13540">MSEQGLKDGRECFHSYGVIRGGWRDSYLAAISKNCLSGRIALLKVVHHTRIQLINDGLDDTRFDETLITKALPAAEAVEVANFIVEEIILKHGAPKEISNRGRLSLSDSVKDTQLSRFRIF</sequence>
<accession>A0A8X6MDM9</accession>
<organism evidence="1 2">
    <name type="scientific">Nephila pilipes</name>
    <name type="common">Giant wood spider</name>
    <name type="synonym">Nephila maculata</name>
    <dbReference type="NCBI Taxonomy" id="299642"/>
    <lineage>
        <taxon>Eukaryota</taxon>
        <taxon>Metazoa</taxon>
        <taxon>Ecdysozoa</taxon>
        <taxon>Arthropoda</taxon>
        <taxon>Chelicerata</taxon>
        <taxon>Arachnida</taxon>
        <taxon>Araneae</taxon>
        <taxon>Araneomorphae</taxon>
        <taxon>Entelegynae</taxon>
        <taxon>Araneoidea</taxon>
        <taxon>Nephilidae</taxon>
        <taxon>Nephila</taxon>
    </lineage>
</organism>
<gene>
    <name evidence="1" type="ORF">NPIL_270821</name>
</gene>
<reference evidence="1" key="1">
    <citation type="submission" date="2020-08" db="EMBL/GenBank/DDBJ databases">
        <title>Multicomponent nature underlies the extraordinary mechanical properties of spider dragline silk.</title>
        <authorList>
            <person name="Kono N."/>
            <person name="Nakamura H."/>
            <person name="Mori M."/>
            <person name="Yoshida Y."/>
            <person name="Ohtoshi R."/>
            <person name="Malay A.D."/>
            <person name="Moran D.A.P."/>
            <person name="Tomita M."/>
            <person name="Numata K."/>
            <person name="Arakawa K."/>
        </authorList>
    </citation>
    <scope>NUCLEOTIDE SEQUENCE</scope>
</reference>
<keyword evidence="2" id="KW-1185">Reference proteome</keyword>
<dbReference type="EMBL" id="BMAW01044082">
    <property type="protein sequence ID" value="GFS42760.1"/>
    <property type="molecule type" value="Genomic_DNA"/>
</dbReference>
<dbReference type="OrthoDB" id="6431839at2759"/>
<protein>
    <submittedName>
        <fullName evidence="1">Uncharacterized protein</fullName>
    </submittedName>
</protein>
<dbReference type="AlphaFoldDB" id="A0A8X6MDM9"/>